<dbReference type="EMBL" id="JAHLFV010000212">
    <property type="protein sequence ID" value="MBU3850737.1"/>
    <property type="molecule type" value="Genomic_DNA"/>
</dbReference>
<protein>
    <submittedName>
        <fullName evidence="2">HEAT repeat domain-containing protein</fullName>
    </submittedName>
</protein>
<organism evidence="2 3">
    <name type="scientific">Candidatus Treponema excrementipullorum</name>
    <dbReference type="NCBI Taxonomy" id="2838768"/>
    <lineage>
        <taxon>Bacteria</taxon>
        <taxon>Pseudomonadati</taxon>
        <taxon>Spirochaetota</taxon>
        <taxon>Spirochaetia</taxon>
        <taxon>Spirochaetales</taxon>
        <taxon>Treponemataceae</taxon>
        <taxon>Treponema</taxon>
    </lineage>
</organism>
<feature type="chain" id="PRO_5039668148" evidence="1">
    <location>
        <begin position="21"/>
        <end position="449"/>
    </location>
</feature>
<evidence type="ECO:0000313" key="3">
    <source>
        <dbReference type="Proteomes" id="UP000823914"/>
    </source>
</evidence>
<sequence>MKKFLWCFVLLCFGTGLFFCQENLQSSEVTEDTKEKDKETILYGLDDDIIALLDEFTQNQTYFYLDEIFATFERTRSVALRDKIISYFTAAEDNRLKDYALEVLEDPFDTSDSTVSLLFKYVSQLKIEEAAPLARALLENEYMEYFDAALTALSELGTGDDALFLAEYIDREDLTLVQRQSVMKALGRLKAVETWDALVSIVQDEEENSFIRMYAAEAIGAMEKEETVDVLAPIFETKDSLLRASVVKAMGYYPQNETAKAIIIEGIRDSHYKVRLEGIAAAKEHSMTDAAPYIFYRAKNDPETSVKYAAYDALVALNYEEGVEYLQTQLKNTNFSDAAKVEIAKAFIKYNNGSGINVVIEVARETLKDDKKKNLRYALGKLFASYENASFADICKEYLASADVATVGTGLDMYAKNKFPSVTAEVEKIAADEKSGVNKNKAQKILDRE</sequence>
<name>A0A9E2L4J4_9SPIR</name>
<reference evidence="2" key="2">
    <citation type="submission" date="2021-04" db="EMBL/GenBank/DDBJ databases">
        <authorList>
            <person name="Gilroy R."/>
        </authorList>
    </citation>
    <scope>NUCLEOTIDE SEQUENCE</scope>
    <source>
        <strain evidence="2">Gambia15-2214</strain>
    </source>
</reference>
<proteinExistence type="predicted"/>
<reference evidence="2" key="1">
    <citation type="journal article" date="2021" name="PeerJ">
        <title>Extensive microbial diversity within the chicken gut microbiome revealed by metagenomics and culture.</title>
        <authorList>
            <person name="Gilroy R."/>
            <person name="Ravi A."/>
            <person name="Getino M."/>
            <person name="Pursley I."/>
            <person name="Horton D.L."/>
            <person name="Alikhan N.F."/>
            <person name="Baker D."/>
            <person name="Gharbi K."/>
            <person name="Hall N."/>
            <person name="Watson M."/>
            <person name="Adriaenssens E.M."/>
            <person name="Foster-Nyarko E."/>
            <person name="Jarju S."/>
            <person name="Secka A."/>
            <person name="Antonio M."/>
            <person name="Oren A."/>
            <person name="Chaudhuri R.R."/>
            <person name="La Ragione R."/>
            <person name="Hildebrand F."/>
            <person name="Pallen M.J."/>
        </authorList>
    </citation>
    <scope>NUCLEOTIDE SEQUENCE</scope>
    <source>
        <strain evidence="2">Gambia15-2214</strain>
    </source>
</reference>
<dbReference type="InterPro" id="IPR004155">
    <property type="entry name" value="PBS_lyase_HEAT"/>
</dbReference>
<comment type="caution">
    <text evidence="2">The sequence shown here is derived from an EMBL/GenBank/DDBJ whole genome shotgun (WGS) entry which is preliminary data.</text>
</comment>
<keyword evidence="1" id="KW-0732">Signal</keyword>
<dbReference type="Pfam" id="PF13646">
    <property type="entry name" value="HEAT_2"/>
    <property type="match status" value="1"/>
</dbReference>
<dbReference type="InterPro" id="IPR011989">
    <property type="entry name" value="ARM-like"/>
</dbReference>
<feature type="signal peptide" evidence="1">
    <location>
        <begin position="1"/>
        <end position="20"/>
    </location>
</feature>
<dbReference type="Proteomes" id="UP000823914">
    <property type="component" value="Unassembled WGS sequence"/>
</dbReference>
<gene>
    <name evidence="2" type="ORF">IAA16_09240</name>
</gene>
<dbReference type="SMART" id="SM00567">
    <property type="entry name" value="EZ_HEAT"/>
    <property type="match status" value="4"/>
</dbReference>
<dbReference type="Gene3D" id="1.25.10.10">
    <property type="entry name" value="Leucine-rich Repeat Variant"/>
    <property type="match status" value="1"/>
</dbReference>
<evidence type="ECO:0000256" key="1">
    <source>
        <dbReference type="SAM" id="SignalP"/>
    </source>
</evidence>
<dbReference type="InterPro" id="IPR016024">
    <property type="entry name" value="ARM-type_fold"/>
</dbReference>
<accession>A0A9E2L4J4</accession>
<dbReference type="AlphaFoldDB" id="A0A9E2L4J4"/>
<dbReference type="SUPFAM" id="SSF48371">
    <property type="entry name" value="ARM repeat"/>
    <property type="match status" value="1"/>
</dbReference>
<evidence type="ECO:0000313" key="2">
    <source>
        <dbReference type="EMBL" id="MBU3850737.1"/>
    </source>
</evidence>